<dbReference type="GO" id="GO:0051607">
    <property type="term" value="P:defense response to virus"/>
    <property type="evidence" value="ECO:0007669"/>
    <property type="project" value="UniProtKB-KW"/>
</dbReference>
<evidence type="ECO:0000256" key="6">
    <source>
        <dbReference type="ARBA" id="ARBA00022517"/>
    </source>
</evidence>
<dbReference type="STRING" id="244447.ENSCSEP00000028583"/>
<dbReference type="EC" id="2.7.11.1" evidence="4 22"/>
<dbReference type="CDD" id="cd05146">
    <property type="entry name" value="RIO3_euk"/>
    <property type="match status" value="1"/>
</dbReference>
<dbReference type="GO" id="GO:0004674">
    <property type="term" value="F:protein serine/threonine kinase activity"/>
    <property type="evidence" value="ECO:0007669"/>
    <property type="project" value="UniProtKB-UniRule"/>
</dbReference>
<dbReference type="SMART" id="SM00090">
    <property type="entry name" value="RIO"/>
    <property type="match status" value="1"/>
</dbReference>
<reference evidence="25" key="3">
    <citation type="submission" date="2025-09" db="UniProtKB">
        <authorList>
            <consortium name="Ensembl"/>
        </authorList>
    </citation>
    <scope>IDENTIFICATION</scope>
</reference>
<feature type="compositionally biased region" description="Acidic residues" evidence="23">
    <location>
        <begin position="115"/>
        <end position="125"/>
    </location>
</feature>
<dbReference type="PANTHER" id="PTHR45723">
    <property type="entry name" value="SERINE/THREONINE-PROTEIN KINASE RIO1"/>
    <property type="match status" value="1"/>
</dbReference>
<keyword evidence="9" id="KW-0399">Innate immunity</keyword>
<evidence type="ECO:0000256" key="17">
    <source>
        <dbReference type="ARBA" id="ARBA00023118"/>
    </source>
</evidence>
<evidence type="ECO:0000256" key="9">
    <source>
        <dbReference type="ARBA" id="ARBA00022588"/>
    </source>
</evidence>
<feature type="region of interest" description="Disordered" evidence="23">
    <location>
        <begin position="1"/>
        <end position="22"/>
    </location>
</feature>
<dbReference type="InterPro" id="IPR018934">
    <property type="entry name" value="RIO_dom"/>
</dbReference>
<dbReference type="InterPro" id="IPR017406">
    <property type="entry name" value="Ser/Thr_kinase_Rio3"/>
</dbReference>
<dbReference type="InterPro" id="IPR011009">
    <property type="entry name" value="Kinase-like_dom_sf"/>
</dbReference>
<keyword evidence="13 22" id="KW-0418">Kinase</keyword>
<name>A0A3P8WMB4_CYNSE</name>
<keyword evidence="17" id="KW-0051">Antiviral defense</keyword>
<comment type="subcellular location">
    <subcellularLocation>
        <location evidence="2">Cytoplasm</location>
    </subcellularLocation>
</comment>
<dbReference type="PROSITE" id="PS01245">
    <property type="entry name" value="RIO1"/>
    <property type="match status" value="1"/>
</dbReference>
<dbReference type="Pfam" id="PF01163">
    <property type="entry name" value="RIO1"/>
    <property type="match status" value="1"/>
</dbReference>
<dbReference type="InterPro" id="IPR051272">
    <property type="entry name" value="RIO-type_Ser/Thr_kinase"/>
</dbReference>
<protein>
    <recommendedName>
        <fullName evidence="21 22">Serine/threonine-protein kinase RIO3</fullName>
        <ecNumber evidence="4 22">2.7.11.1</ecNumber>
    </recommendedName>
</protein>
<feature type="compositionally biased region" description="Basic and acidic residues" evidence="23">
    <location>
        <begin position="126"/>
        <end position="137"/>
    </location>
</feature>
<dbReference type="GO" id="GO:0005737">
    <property type="term" value="C:cytoplasm"/>
    <property type="evidence" value="ECO:0007669"/>
    <property type="project" value="UniProtKB-SubCell"/>
</dbReference>
<comment type="cofactor">
    <cofactor evidence="1 22">
        <name>Mg(2+)</name>
        <dbReference type="ChEBI" id="CHEBI:18420"/>
    </cofactor>
</comment>
<keyword evidence="26" id="KW-1185">Reference proteome</keyword>
<evidence type="ECO:0000256" key="2">
    <source>
        <dbReference type="ARBA" id="ARBA00004496"/>
    </source>
</evidence>
<evidence type="ECO:0000256" key="15">
    <source>
        <dbReference type="ARBA" id="ARBA00022842"/>
    </source>
</evidence>
<evidence type="ECO:0000256" key="8">
    <source>
        <dbReference type="ARBA" id="ARBA00022553"/>
    </source>
</evidence>
<keyword evidence="12 22" id="KW-0547">Nucleotide-binding</keyword>
<sequence>MDQTGVSAEVPKSPWGSVKTGTPSCSLADVMSEQLAKQLDDENTLFPERKDPVPDLLLSEDTCDTTSDLVLAQMLQMQFDREYDDQLRREEKKFNGDSKVSISFENYRKVHPYEDSDSSEDEVDWQDTRHDPYKADKPQTTPRRGFVGKGKNITTKHDEVICGRKNTARMDNFAPEIHVGDGLGMDLKLPNQVFNSLKQHCYSEQRRSARLHEKKEHSTAEQAVDPRTRLLMFKMVNSGVLENINGCISTGKKSVVFHANGGSLEEEPVPNEVVLKVFKTTLNDFKNRDRYIKDDYRFIDRFSKLNPRKIIRLWAEKEMHNLCRMKKAEIPCPQAVLLKKHILVMSFIGEDHVPAPKLKDIMLSSEDMKAAYFQVLHMMQQLYQKCKLVHADLSEYNMLWHQGKVWLIDVSQSVEPTHPHGLEFLLRDCRNVATVTQWLRTLLQCRVVAVEQCKCLVPDRESLIDMCSCHLSAADEFTVFSLCVFVLQFFRKRGVTEAMTMYELFNAVTGLNLSICDEDEAQFVAQVTHTHLNTCYIYLNVCQVNLHLNTCYIYLSVCQVDLSVQKLPIITNVIINVDKIHVNI</sequence>
<evidence type="ECO:0000256" key="4">
    <source>
        <dbReference type="ARBA" id="ARBA00012513"/>
    </source>
</evidence>
<comment type="catalytic activity">
    <reaction evidence="18 22">
        <text>L-threonyl-[protein] + ATP = O-phospho-L-threonyl-[protein] + ADP + H(+)</text>
        <dbReference type="Rhea" id="RHEA:46608"/>
        <dbReference type="Rhea" id="RHEA-COMP:11060"/>
        <dbReference type="Rhea" id="RHEA-COMP:11605"/>
        <dbReference type="ChEBI" id="CHEBI:15378"/>
        <dbReference type="ChEBI" id="CHEBI:30013"/>
        <dbReference type="ChEBI" id="CHEBI:30616"/>
        <dbReference type="ChEBI" id="CHEBI:61977"/>
        <dbReference type="ChEBI" id="CHEBI:456216"/>
        <dbReference type="EC" id="2.7.11.1"/>
    </reaction>
</comment>
<evidence type="ECO:0000256" key="12">
    <source>
        <dbReference type="ARBA" id="ARBA00022741"/>
    </source>
</evidence>
<evidence type="ECO:0000256" key="5">
    <source>
        <dbReference type="ARBA" id="ARBA00022490"/>
    </source>
</evidence>
<evidence type="ECO:0000256" key="10">
    <source>
        <dbReference type="ARBA" id="ARBA00022679"/>
    </source>
</evidence>
<keyword evidence="14" id="KW-0067">ATP-binding</keyword>
<dbReference type="GO" id="GO:0005524">
    <property type="term" value="F:ATP binding"/>
    <property type="evidence" value="ECO:0007669"/>
    <property type="project" value="UniProtKB-UniRule"/>
</dbReference>
<evidence type="ECO:0000313" key="26">
    <source>
        <dbReference type="Proteomes" id="UP000265120"/>
    </source>
</evidence>
<dbReference type="PIRSF" id="PIRSF038146">
    <property type="entry name" value="Ser/Thr_PK_RIO3"/>
    <property type="match status" value="1"/>
</dbReference>
<keyword evidence="15 22" id="KW-0460">Magnesium</keyword>
<keyword evidence="16" id="KW-0391">Immunity</keyword>
<evidence type="ECO:0000256" key="16">
    <source>
        <dbReference type="ARBA" id="ARBA00022859"/>
    </source>
</evidence>
<dbReference type="GO" id="GO:0045087">
    <property type="term" value="P:innate immune response"/>
    <property type="evidence" value="ECO:0007669"/>
    <property type="project" value="UniProtKB-KW"/>
</dbReference>
<organism evidence="25 26">
    <name type="scientific">Cynoglossus semilaevis</name>
    <name type="common">Tongue sole</name>
    <dbReference type="NCBI Taxonomy" id="244447"/>
    <lineage>
        <taxon>Eukaryota</taxon>
        <taxon>Metazoa</taxon>
        <taxon>Chordata</taxon>
        <taxon>Craniata</taxon>
        <taxon>Vertebrata</taxon>
        <taxon>Euteleostomi</taxon>
        <taxon>Actinopterygii</taxon>
        <taxon>Neopterygii</taxon>
        <taxon>Teleostei</taxon>
        <taxon>Neoteleostei</taxon>
        <taxon>Acanthomorphata</taxon>
        <taxon>Carangaria</taxon>
        <taxon>Pleuronectiformes</taxon>
        <taxon>Pleuronectoidei</taxon>
        <taxon>Cynoglossidae</taxon>
        <taxon>Cynoglossinae</taxon>
        <taxon>Cynoglossus</taxon>
    </lineage>
</organism>
<evidence type="ECO:0000256" key="3">
    <source>
        <dbReference type="ARBA" id="ARBA00009196"/>
    </source>
</evidence>
<dbReference type="GO" id="GO:0042254">
    <property type="term" value="P:ribosome biogenesis"/>
    <property type="evidence" value="ECO:0007669"/>
    <property type="project" value="UniProtKB-KW"/>
</dbReference>
<keyword evidence="5" id="KW-0963">Cytoplasm</keyword>
<keyword evidence="6" id="KW-0690">Ribosome biogenesis</keyword>
<dbReference type="Ensembl" id="ENSCSET00000028968.1">
    <property type="protein sequence ID" value="ENSCSEP00000028583.1"/>
    <property type="gene ID" value="ENSCSEG00000018289.1"/>
</dbReference>
<evidence type="ECO:0000256" key="20">
    <source>
        <dbReference type="ARBA" id="ARBA00064322"/>
    </source>
</evidence>
<dbReference type="Gene3D" id="3.30.200.20">
    <property type="entry name" value="Phosphorylase Kinase, domain 1"/>
    <property type="match status" value="1"/>
</dbReference>
<dbReference type="GeneTree" id="ENSGT00940000157008"/>
<dbReference type="InParanoid" id="A0A3P8WMB4"/>
<dbReference type="InterPro" id="IPR000687">
    <property type="entry name" value="RIO_kinase"/>
</dbReference>
<evidence type="ECO:0000256" key="11">
    <source>
        <dbReference type="ARBA" id="ARBA00022723"/>
    </source>
</evidence>
<evidence type="ECO:0000256" key="23">
    <source>
        <dbReference type="SAM" id="MobiDB-lite"/>
    </source>
</evidence>
<evidence type="ECO:0000256" key="14">
    <source>
        <dbReference type="ARBA" id="ARBA00022840"/>
    </source>
</evidence>
<feature type="domain" description="RIO kinase" evidence="24">
    <location>
        <begin position="213"/>
        <end position="444"/>
    </location>
</feature>
<accession>A0A3P8WMB4</accession>
<evidence type="ECO:0000256" key="1">
    <source>
        <dbReference type="ARBA" id="ARBA00001946"/>
    </source>
</evidence>
<keyword evidence="11 22" id="KW-0479">Metal-binding</keyword>
<evidence type="ECO:0000256" key="7">
    <source>
        <dbReference type="ARBA" id="ARBA00022527"/>
    </source>
</evidence>
<evidence type="ECO:0000256" key="22">
    <source>
        <dbReference type="PIRNR" id="PIRNR038146"/>
    </source>
</evidence>
<evidence type="ECO:0000256" key="21">
    <source>
        <dbReference type="ARBA" id="ARBA00068351"/>
    </source>
</evidence>
<keyword evidence="7 22" id="KW-0723">Serine/threonine-protein kinase</keyword>
<dbReference type="GO" id="GO:0046872">
    <property type="term" value="F:metal ion binding"/>
    <property type="evidence" value="ECO:0007669"/>
    <property type="project" value="UniProtKB-UniRule"/>
</dbReference>
<evidence type="ECO:0000256" key="19">
    <source>
        <dbReference type="ARBA" id="ARBA00048679"/>
    </source>
</evidence>
<comment type="catalytic activity">
    <reaction evidence="19 22">
        <text>L-seryl-[protein] + ATP = O-phospho-L-seryl-[protein] + ADP + H(+)</text>
        <dbReference type="Rhea" id="RHEA:17989"/>
        <dbReference type="Rhea" id="RHEA-COMP:9863"/>
        <dbReference type="Rhea" id="RHEA-COMP:11604"/>
        <dbReference type="ChEBI" id="CHEBI:15378"/>
        <dbReference type="ChEBI" id="CHEBI:29999"/>
        <dbReference type="ChEBI" id="CHEBI:30616"/>
        <dbReference type="ChEBI" id="CHEBI:83421"/>
        <dbReference type="ChEBI" id="CHEBI:456216"/>
        <dbReference type="EC" id="2.7.11.1"/>
    </reaction>
</comment>
<dbReference type="GO" id="GO:0106310">
    <property type="term" value="F:protein serine kinase activity"/>
    <property type="evidence" value="ECO:0007669"/>
    <property type="project" value="RHEA"/>
</dbReference>
<reference evidence="25 26" key="1">
    <citation type="journal article" date="2014" name="Nat. Genet.">
        <title>Whole-genome sequence of a flatfish provides insights into ZW sex chromosome evolution and adaptation to a benthic lifestyle.</title>
        <authorList>
            <person name="Chen S."/>
            <person name="Zhang G."/>
            <person name="Shao C."/>
            <person name="Huang Q."/>
            <person name="Liu G."/>
            <person name="Zhang P."/>
            <person name="Song W."/>
            <person name="An N."/>
            <person name="Chalopin D."/>
            <person name="Volff J.N."/>
            <person name="Hong Y."/>
            <person name="Li Q."/>
            <person name="Sha Z."/>
            <person name="Zhou H."/>
            <person name="Xie M."/>
            <person name="Yu Q."/>
            <person name="Liu Y."/>
            <person name="Xiang H."/>
            <person name="Wang N."/>
            <person name="Wu K."/>
            <person name="Yang C."/>
            <person name="Zhou Q."/>
            <person name="Liao X."/>
            <person name="Yang L."/>
            <person name="Hu Q."/>
            <person name="Zhang J."/>
            <person name="Meng L."/>
            <person name="Jin L."/>
            <person name="Tian Y."/>
            <person name="Lian J."/>
            <person name="Yang J."/>
            <person name="Miao G."/>
            <person name="Liu S."/>
            <person name="Liang Z."/>
            <person name="Yan F."/>
            <person name="Li Y."/>
            <person name="Sun B."/>
            <person name="Zhang H."/>
            <person name="Zhang J."/>
            <person name="Zhu Y."/>
            <person name="Du M."/>
            <person name="Zhao Y."/>
            <person name="Schartl M."/>
            <person name="Tang Q."/>
            <person name="Wang J."/>
        </authorList>
    </citation>
    <scope>NUCLEOTIDE SEQUENCE</scope>
</reference>
<keyword evidence="8" id="KW-0597">Phosphoprotein</keyword>
<feature type="region of interest" description="Disordered" evidence="23">
    <location>
        <begin position="112"/>
        <end position="150"/>
    </location>
</feature>
<dbReference type="Gene3D" id="1.10.510.10">
    <property type="entry name" value="Transferase(Phosphotransferase) domain 1"/>
    <property type="match status" value="1"/>
</dbReference>
<dbReference type="AlphaFoldDB" id="A0A3P8WMB4"/>
<dbReference type="SUPFAM" id="SSF56112">
    <property type="entry name" value="Protein kinase-like (PK-like)"/>
    <property type="match status" value="1"/>
</dbReference>
<evidence type="ECO:0000256" key="18">
    <source>
        <dbReference type="ARBA" id="ARBA00047899"/>
    </source>
</evidence>
<keyword evidence="10 22" id="KW-0808">Transferase</keyword>
<comment type="similarity">
    <text evidence="3 22">Belongs to the protein kinase superfamily. RIO-type Ser/Thr kinase family.</text>
</comment>
<evidence type="ECO:0000256" key="13">
    <source>
        <dbReference type="ARBA" id="ARBA00022777"/>
    </source>
</evidence>
<evidence type="ECO:0000259" key="24">
    <source>
        <dbReference type="SMART" id="SM00090"/>
    </source>
</evidence>
<dbReference type="InterPro" id="IPR018935">
    <property type="entry name" value="RIO_kinase_CS"/>
</dbReference>
<dbReference type="Proteomes" id="UP000265120">
    <property type="component" value="Chromosome 3"/>
</dbReference>
<reference evidence="25" key="2">
    <citation type="submission" date="2025-08" db="UniProtKB">
        <authorList>
            <consortium name="Ensembl"/>
        </authorList>
    </citation>
    <scope>IDENTIFICATION</scope>
</reference>
<proteinExistence type="inferred from homology"/>
<comment type="subunit">
    <text evidence="20">Interacts with CASP10. Interacts with IRF3; RIOK3 probably mediates the interaction of TBK1 with IRF3. Associated with 40S pre-ribosomal particles.</text>
</comment>
<evidence type="ECO:0000313" key="25">
    <source>
        <dbReference type="Ensembl" id="ENSCSEP00000028583.1"/>
    </source>
</evidence>
<dbReference type="FunFam" id="3.30.200.20:FF:000200">
    <property type="entry name" value="Serine/threonine-protein kinase RIO3"/>
    <property type="match status" value="1"/>
</dbReference>